<organism evidence="1">
    <name type="scientific">marine metagenome</name>
    <dbReference type="NCBI Taxonomy" id="408172"/>
    <lineage>
        <taxon>unclassified sequences</taxon>
        <taxon>metagenomes</taxon>
        <taxon>ecological metagenomes</taxon>
    </lineage>
</organism>
<dbReference type="EMBL" id="UINC01025395">
    <property type="protein sequence ID" value="SVB00895.1"/>
    <property type="molecule type" value="Genomic_DNA"/>
</dbReference>
<dbReference type="PROSITE" id="PS51257">
    <property type="entry name" value="PROKAR_LIPOPROTEIN"/>
    <property type="match status" value="1"/>
</dbReference>
<reference evidence="1" key="1">
    <citation type="submission" date="2018-05" db="EMBL/GenBank/DDBJ databases">
        <authorList>
            <person name="Lanie J.A."/>
            <person name="Ng W.-L."/>
            <person name="Kazmierczak K.M."/>
            <person name="Andrzejewski T.M."/>
            <person name="Davidsen T.M."/>
            <person name="Wayne K.J."/>
            <person name="Tettelin H."/>
            <person name="Glass J.I."/>
            <person name="Rusch D."/>
            <person name="Podicherti R."/>
            <person name="Tsui H.-C.T."/>
            <person name="Winkler M.E."/>
        </authorList>
    </citation>
    <scope>NUCLEOTIDE SEQUENCE</scope>
</reference>
<name>A0A382AH24_9ZZZZ</name>
<dbReference type="AlphaFoldDB" id="A0A382AH24"/>
<protein>
    <submittedName>
        <fullName evidence="1">Uncharacterized protein</fullName>
    </submittedName>
</protein>
<evidence type="ECO:0000313" key="1">
    <source>
        <dbReference type="EMBL" id="SVB00895.1"/>
    </source>
</evidence>
<feature type="non-terminal residue" evidence="1">
    <location>
        <position position="39"/>
    </location>
</feature>
<accession>A0A382AH24</accession>
<proteinExistence type="predicted"/>
<gene>
    <name evidence="1" type="ORF">METZ01_LOCUS153749</name>
</gene>
<sequence length="39" mass="4380">MNKIKNSIFREELPGEKKSIVNLLMTGHIVTISCLGYMA</sequence>